<name>A0A7M1RVK6_9CAUD</name>
<evidence type="ECO:0000313" key="2">
    <source>
        <dbReference type="Proteomes" id="UP000594063"/>
    </source>
</evidence>
<organism evidence="1 2">
    <name type="scientific">uncultured phage cr1_1</name>
    <dbReference type="NCBI Taxonomy" id="2772064"/>
    <lineage>
        <taxon>Viruses</taxon>
        <taxon>Duplodnaviria</taxon>
        <taxon>Heunggongvirae</taxon>
        <taxon>Uroviricota</taxon>
        <taxon>Caudoviricetes</taxon>
        <taxon>Crassvirales</taxon>
        <taxon>Suoliviridae</taxon>
        <taxon>Boorivirinae</taxon>
        <taxon>Culoivirus</taxon>
        <taxon>Culoivirus americanus</taxon>
    </lineage>
</organism>
<dbReference type="Proteomes" id="UP000594063">
    <property type="component" value="Segment"/>
</dbReference>
<reference evidence="1 2" key="1">
    <citation type="submission" date="2020-07" db="EMBL/GenBank/DDBJ databases">
        <title>Taxonomic proposal: Crassvirales, a new order of highly abundant and diverse bacterial viruses.</title>
        <authorList>
            <person name="Shkoporov A.N."/>
            <person name="Stockdale S.R."/>
            <person name="Guerin E."/>
            <person name="Ross R.P."/>
            <person name="Hill C."/>
        </authorList>
    </citation>
    <scope>NUCLEOTIDE SEQUENCE [LARGE SCALE GENOMIC DNA]</scope>
</reference>
<dbReference type="KEGG" id="vg:65128931"/>
<evidence type="ECO:0000313" key="1">
    <source>
        <dbReference type="EMBL" id="QOR58457.1"/>
    </source>
</evidence>
<proteinExistence type="predicted"/>
<sequence length="233" mass="27272">MKFIELQTAFETEIGLLDNNIEKPVTADIEYWLMAGLDKFIKTRYSGINYKRTAFEQDQKRIDDLRTLVTNKTYQFTTFPEEQVVTLPTDYMFTLGETAVIYSNNNCWPKGPNGQPRTKHTDVLEATIENFDRQRQNTLSEYRLHGTSARPLRLFQGNEIHLYTDGNYNIKNYILTYLRTPKRISLTTAPFDEYTDMPVSTHQEIVKIAAELYLENKANPRYQSYMNEVSTME</sequence>
<dbReference type="GeneID" id="65128931"/>
<keyword evidence="2" id="KW-1185">Reference proteome</keyword>
<protein>
    <submittedName>
        <fullName evidence="1">Uncharacterized protein</fullName>
    </submittedName>
</protein>
<accession>A0A7M1RVK6</accession>
<dbReference type="RefSeq" id="YP_010110615.1">
    <property type="nucleotide sequence ID" value="NC_055873.1"/>
</dbReference>
<dbReference type="EMBL" id="MT774380">
    <property type="protein sequence ID" value="QOR58457.1"/>
    <property type="molecule type" value="Genomic_DNA"/>
</dbReference>